<evidence type="ECO:0000313" key="3">
    <source>
        <dbReference type="EMBL" id="CAB4146056.1"/>
    </source>
</evidence>
<accession>A0A6J5R567</accession>
<sequence length="1303" mass="142798">MLTSGLYGKEFSTSFNSAIVAPAQKIKPKVIIKWLDSRHLDNLVITTNDAPANTAYPTRGFFFPVTEAFNGIKRQSFTWGVAGAKDINGDVIKADGSWYAMPSLTTNDLANTQIGSSLEFGWWSNSISTSNAHATYSGYGFTTDPYIQATFTTRKVNKIRIVTSEFYGQISTYTVEAYDGSLNLVLSEVGEIPIGGYYMDHILSSALTTQNISKIKVIIHSTSYPQDYARIQEVIPLYEEDISDYIISYSVNRTRDVHSTSLPIGGSETAVVDLTLDNTTKVFNLFNTSSLYGKYMVKDLEVEVFTGWRIKKPSSDNINASYLETQITSSITDEDYSFTVLDKSSIPTGGSGNEFIVVIDRDTQSEEIILCSSVNSSSVVTVLERGYGGSVAKNHSAGSPVRFDIYEYVKNGTFYVDEWSIGTDMTVSANLQDWTKYLSERTINYGFFLQNSYADEAVENLLLRANFPKADIERLQNYKKGARARGAVASYSFNEDTVDRSGNNIIPATGLRARFWGMPTNKKDVSVKDILADAIDKELSPMDKALEVEKFTSPTITALSKAISSSSAYALDLNDYTFTGVDGTVYSEYYNGVFDGYYIPTDSGLQQIIIRIAYGGVRVYLDDIIILNRYNLTTTSTRFASSSVNLTAGVPRKIRIEFYHSFNTGGVASFDITLYKALSGGSDVLVSANECCTIVALDSIGTKDPSRVLTVADANNHRNNAIYINSPKLSQPSFLVSDLDDKSVLLESNSYIRIPSDASLDVTAAASWSIEFYGKFHNGVFSGDGEYLSSWNNSSSTAGFEFFNNSTSHGFKVKAVANSVVVTETVSSNTALSNSSVSHLVATFDGENLKYYVNGTLSDTETVAGEIVSWASKPITIGGRGATYTAGAEVAPATIRSLYADEFAIYNECLTSTQVSDRYTEAKMQPLTQFAFLYGNEDSIRGIMDGITFADMGRVYVDETDHARYEHYYRFFEPTINQHAVIQTSISDSTNITEANYVVSLQCNKVIVPVGGIQTSSSTLQSLWTAPDNASLAVTALTANLASNASGANSVMYVSTTLDPVYPKTGYIKIDDEIIKYISKTAVSFNGLERGQFQTTAAAHTTGAKVRESRYYDLKFDKAPAYNIRSPFVSSILFDSPARVEISRYLPYAYGAELIVSATTDVEVGKLAWLQGTNPETQYPYATTIGGIAVEMTEQNTQVKEQSASTDASIKKYGIKDLTIQSPFITDSVHAKKLADFIIEKTKSPVPIINISVTAMPKVQLGDRIRITALSALDIVNTDYWVISHTTTIGDTVTQNLVLRGVS</sequence>
<evidence type="ECO:0000313" key="6">
    <source>
        <dbReference type="EMBL" id="CAB4175305.1"/>
    </source>
</evidence>
<reference evidence="8" key="1">
    <citation type="submission" date="2020-05" db="EMBL/GenBank/DDBJ databases">
        <authorList>
            <person name="Chiriac C."/>
            <person name="Salcher M."/>
            <person name="Ghai R."/>
            <person name="Kavagutti S V."/>
        </authorList>
    </citation>
    <scope>NUCLEOTIDE SEQUENCE</scope>
</reference>
<dbReference type="PROSITE" id="PS51820">
    <property type="entry name" value="PA14"/>
    <property type="match status" value="1"/>
</dbReference>
<dbReference type="EMBL" id="LR796709">
    <property type="protein sequence ID" value="CAB4160895.1"/>
    <property type="molecule type" value="Genomic_DNA"/>
</dbReference>
<organism evidence="8">
    <name type="scientific">uncultured Caudovirales phage</name>
    <dbReference type="NCBI Taxonomy" id="2100421"/>
    <lineage>
        <taxon>Viruses</taxon>
        <taxon>Duplodnaviria</taxon>
        <taxon>Heunggongvirae</taxon>
        <taxon>Uroviricota</taxon>
        <taxon>Caudoviricetes</taxon>
        <taxon>Peduoviridae</taxon>
        <taxon>Maltschvirus</taxon>
        <taxon>Maltschvirus maltsch</taxon>
    </lineage>
</organism>
<evidence type="ECO:0000313" key="10">
    <source>
        <dbReference type="EMBL" id="CAB4216097.1"/>
    </source>
</evidence>
<protein>
    <submittedName>
        <fullName evidence="8">Concanavalin A-like lectin/glucanases superfamily</fullName>
    </submittedName>
</protein>
<dbReference type="EMBL" id="LR796548">
    <property type="protein sequence ID" value="CAB4150983.1"/>
    <property type="molecule type" value="Genomic_DNA"/>
</dbReference>
<dbReference type="EMBL" id="LR798423">
    <property type="protein sequence ID" value="CAB5230772.1"/>
    <property type="molecule type" value="Genomic_DNA"/>
</dbReference>
<evidence type="ECO:0000313" key="12">
    <source>
        <dbReference type="EMBL" id="CAB5230772.1"/>
    </source>
</evidence>
<dbReference type="InterPro" id="IPR037524">
    <property type="entry name" value="PA14/GLEYA"/>
</dbReference>
<proteinExistence type="predicted"/>
<dbReference type="Pfam" id="PF13385">
    <property type="entry name" value="Laminin_G_3"/>
    <property type="match status" value="1"/>
</dbReference>
<dbReference type="InterPro" id="IPR013320">
    <property type="entry name" value="ConA-like_dom_sf"/>
</dbReference>
<evidence type="ECO:0000313" key="2">
    <source>
        <dbReference type="EMBL" id="CAB4135619.1"/>
    </source>
</evidence>
<dbReference type="SUPFAM" id="SSF56988">
    <property type="entry name" value="Anthrax protective antigen"/>
    <property type="match status" value="1"/>
</dbReference>
<evidence type="ECO:0000313" key="11">
    <source>
        <dbReference type="EMBL" id="CAB4220169.1"/>
    </source>
</evidence>
<name>A0A6J5R567_9CAUD</name>
<dbReference type="SUPFAM" id="SSF49899">
    <property type="entry name" value="Concanavalin A-like lectins/glucanases"/>
    <property type="match status" value="1"/>
</dbReference>
<dbReference type="GO" id="GO:0030246">
    <property type="term" value="F:carbohydrate binding"/>
    <property type="evidence" value="ECO:0007669"/>
    <property type="project" value="UniProtKB-KW"/>
</dbReference>
<dbReference type="EMBL" id="LR797180">
    <property type="protein sequence ID" value="CAB4191928.1"/>
    <property type="molecule type" value="Genomic_DNA"/>
</dbReference>
<dbReference type="EMBL" id="LR796461">
    <property type="protein sequence ID" value="CAB4146056.1"/>
    <property type="molecule type" value="Genomic_DNA"/>
</dbReference>
<evidence type="ECO:0000313" key="5">
    <source>
        <dbReference type="EMBL" id="CAB4160895.1"/>
    </source>
</evidence>
<evidence type="ECO:0000313" key="9">
    <source>
        <dbReference type="EMBL" id="CAB4191928.1"/>
    </source>
</evidence>
<dbReference type="Gene3D" id="2.60.120.200">
    <property type="match status" value="1"/>
</dbReference>
<evidence type="ECO:0000313" key="4">
    <source>
        <dbReference type="EMBL" id="CAB4150983.1"/>
    </source>
</evidence>
<evidence type="ECO:0000313" key="7">
    <source>
        <dbReference type="EMBL" id="CAB4179164.1"/>
    </source>
</evidence>
<dbReference type="EMBL" id="LR796917">
    <property type="protein sequence ID" value="CAB4175305.1"/>
    <property type="molecule type" value="Genomic_DNA"/>
</dbReference>
<feature type="domain" description="PA14" evidence="1">
    <location>
        <begin position="541"/>
        <end position="689"/>
    </location>
</feature>
<dbReference type="EMBL" id="LR797434">
    <property type="protein sequence ID" value="CAB4216097.1"/>
    <property type="molecule type" value="Genomic_DNA"/>
</dbReference>
<dbReference type="EMBL" id="LR796980">
    <property type="protein sequence ID" value="CAB4179164.1"/>
    <property type="molecule type" value="Genomic_DNA"/>
</dbReference>
<keyword evidence="8" id="KW-0430">Lectin</keyword>
<evidence type="ECO:0000259" key="1">
    <source>
        <dbReference type="PROSITE" id="PS51820"/>
    </source>
</evidence>
<dbReference type="EMBL" id="LR797492">
    <property type="protein sequence ID" value="CAB4220169.1"/>
    <property type="molecule type" value="Genomic_DNA"/>
</dbReference>
<gene>
    <name evidence="7" type="ORF">UFOVP1031_36</name>
    <name evidence="8" type="ORF">UFOVP1172_99</name>
    <name evidence="9" type="ORF">UFOVP1240_4</name>
    <name evidence="10" type="ORF">UFOVP1486_61</name>
    <name evidence="12" type="ORF">UFOVP1578_108</name>
    <name evidence="11" type="ORF">UFOVP1630_100</name>
    <name evidence="2" type="ORF">UFOVP288_21</name>
    <name evidence="3" type="ORF">UFOVP483_18</name>
    <name evidence="4" type="ORF">UFOVP573_94</name>
    <name evidence="5" type="ORF">UFOVP769_21</name>
    <name evidence="6" type="ORF">UFOVP962_146</name>
</gene>
<evidence type="ECO:0000313" key="8">
    <source>
        <dbReference type="EMBL" id="CAB4188778.1"/>
    </source>
</evidence>
<dbReference type="EMBL" id="LR797130">
    <property type="protein sequence ID" value="CAB4188778.1"/>
    <property type="molecule type" value="Genomic_DNA"/>
</dbReference>
<dbReference type="EMBL" id="LR796305">
    <property type="protein sequence ID" value="CAB4135619.1"/>
    <property type="molecule type" value="Genomic_DNA"/>
</dbReference>